<feature type="coiled-coil region" evidence="1">
    <location>
        <begin position="128"/>
        <end position="162"/>
    </location>
</feature>
<proteinExistence type="predicted"/>
<accession>A0A0B7NJ68</accession>
<gene>
    <name evidence="2" type="primary">PARPA_11733.1 scaffold 44482</name>
</gene>
<reference evidence="2 3" key="1">
    <citation type="submission" date="2014-09" db="EMBL/GenBank/DDBJ databases">
        <authorList>
            <person name="Ellenberger Sabrina"/>
        </authorList>
    </citation>
    <scope>NUCLEOTIDE SEQUENCE [LARGE SCALE GENOMIC DNA]</scope>
    <source>
        <strain evidence="2 3">CBS 412.66</strain>
    </source>
</reference>
<name>A0A0B7NJ68_9FUNG</name>
<dbReference type="OrthoDB" id="2254984at2759"/>
<organism evidence="2 3">
    <name type="scientific">Parasitella parasitica</name>
    <dbReference type="NCBI Taxonomy" id="35722"/>
    <lineage>
        <taxon>Eukaryota</taxon>
        <taxon>Fungi</taxon>
        <taxon>Fungi incertae sedis</taxon>
        <taxon>Mucoromycota</taxon>
        <taxon>Mucoromycotina</taxon>
        <taxon>Mucoromycetes</taxon>
        <taxon>Mucorales</taxon>
        <taxon>Mucorineae</taxon>
        <taxon>Mucoraceae</taxon>
        <taxon>Parasitella</taxon>
    </lineage>
</organism>
<protein>
    <submittedName>
        <fullName evidence="2">Uncharacterized protein</fullName>
    </submittedName>
</protein>
<dbReference type="AlphaFoldDB" id="A0A0B7NJ68"/>
<sequence length="490" mass="55914">MTVEKQLNWDYDALHVNCATLYFLYAKDHNLLKLDGQSVFSSAASIVSDADKTAIFNNFFKSRYLAKLFSEQKLSFKYSFTFKSQYDLQFLGSRASKKKGQDNSCIKTSLVQGTEDDKGSAKFLTAALKALKADLRVRRKEIKNLEKQRQDAGRESRRFEKVNKDLDAALYQKLKDIRKLCNHQYVEVLKLQEQIRDGQSRLFLLNKKIHNQPVIYTQPVQKNALSIHAATAIQGIDPGLVTMASGIYTSPITLINSIKRYQGAPQSAEDDKTNTFKLTARFIDKACLKQYSIHSNHKRVQRRRVTGRIRLKKFYQKHCSRHKTKLNGKSAVTFVGNWSGVGTFVKGHTRRSTKPYYKQLSAPENDHLVVVDEFASTITCNSCFLRNQKQFCRLPSGKIRRVPFAVYCINPQCPRRLNSNATTTNRDRNGAMNIALIGFSSLISEDGHPLPPFQRSYNSNKFNLSTLKLRQFGENLKPLKRGDSLDVLRA</sequence>
<dbReference type="STRING" id="35722.A0A0B7NJ68"/>
<dbReference type="Proteomes" id="UP000054107">
    <property type="component" value="Unassembled WGS sequence"/>
</dbReference>
<evidence type="ECO:0000256" key="1">
    <source>
        <dbReference type="SAM" id="Coils"/>
    </source>
</evidence>
<evidence type="ECO:0000313" key="3">
    <source>
        <dbReference type="Proteomes" id="UP000054107"/>
    </source>
</evidence>
<dbReference type="EMBL" id="LN733663">
    <property type="protein sequence ID" value="CEP17437.1"/>
    <property type="molecule type" value="Genomic_DNA"/>
</dbReference>
<keyword evidence="3" id="KW-1185">Reference proteome</keyword>
<keyword evidence="1" id="KW-0175">Coiled coil</keyword>
<evidence type="ECO:0000313" key="2">
    <source>
        <dbReference type="EMBL" id="CEP17437.1"/>
    </source>
</evidence>